<dbReference type="RefSeq" id="WP_010484354.1">
    <property type="nucleotide sequence ID" value="NZ_FZOG01000001.1"/>
</dbReference>
<gene>
    <name evidence="1" type="ORF">SAMN05216255_0252</name>
</gene>
<dbReference type="Pfam" id="PF14375">
    <property type="entry name" value="Cys_rich_CWC"/>
    <property type="match status" value="1"/>
</dbReference>
<dbReference type="InterPro" id="IPR032720">
    <property type="entry name" value="Cys_rich_CWC"/>
</dbReference>
<dbReference type="Proteomes" id="UP000242915">
    <property type="component" value="Unassembled WGS sequence"/>
</dbReference>
<proteinExistence type="predicted"/>
<keyword evidence="2" id="KW-1185">Reference proteome</keyword>
<dbReference type="EMBL" id="FZOG01000001">
    <property type="protein sequence ID" value="SNR79982.1"/>
    <property type="molecule type" value="Genomic_DNA"/>
</dbReference>
<reference evidence="2" key="1">
    <citation type="submission" date="2017-06" db="EMBL/GenBank/DDBJ databases">
        <authorList>
            <person name="Varghese N."/>
            <person name="Submissions S."/>
        </authorList>
    </citation>
    <scope>NUCLEOTIDE SEQUENCE [LARGE SCALE GENOMIC DNA]</scope>
    <source>
        <strain evidence="2">CIP 108523</strain>
    </source>
</reference>
<evidence type="ECO:0000313" key="2">
    <source>
        <dbReference type="Proteomes" id="UP000242915"/>
    </source>
</evidence>
<organism evidence="1 2">
    <name type="scientific">Pseudomonas segetis</name>
    <dbReference type="NCBI Taxonomy" id="298908"/>
    <lineage>
        <taxon>Bacteria</taxon>
        <taxon>Pseudomonadati</taxon>
        <taxon>Pseudomonadota</taxon>
        <taxon>Gammaproteobacteria</taxon>
        <taxon>Pseudomonadales</taxon>
        <taxon>Pseudomonadaceae</taxon>
        <taxon>Pseudomonas</taxon>
    </lineage>
</organism>
<dbReference type="AlphaFoldDB" id="A0A238ZA77"/>
<protein>
    <submittedName>
        <fullName evidence="1">Cysteine-rich CWC</fullName>
    </submittedName>
</protein>
<name>A0A238ZA77_9PSED</name>
<accession>A0A238ZA77</accession>
<evidence type="ECO:0000313" key="1">
    <source>
        <dbReference type="EMBL" id="SNR79982.1"/>
    </source>
</evidence>
<sequence>MNNSASTCPLCGQLNQCAQAGVPSPVASCWCFAEKIPPEVLEKIPPGIDRRCICPRCAKGLAATDNNNKTPQTAHK</sequence>